<dbReference type="EMBL" id="OX459964">
    <property type="protein sequence ID" value="CAI9168886.1"/>
    <property type="molecule type" value="Genomic_DNA"/>
</dbReference>
<feature type="compositionally biased region" description="Low complexity" evidence="1">
    <location>
        <begin position="81"/>
        <end position="92"/>
    </location>
</feature>
<reference evidence="2" key="1">
    <citation type="submission" date="2023-04" db="EMBL/GenBank/DDBJ databases">
        <authorList>
            <consortium name="ELIXIR-Norway"/>
        </authorList>
    </citation>
    <scope>NUCLEOTIDE SEQUENCE [LARGE SCALE GENOMIC DNA]</scope>
</reference>
<feature type="compositionally biased region" description="Pro residues" evidence="1">
    <location>
        <begin position="7"/>
        <end position="20"/>
    </location>
</feature>
<evidence type="ECO:0000256" key="1">
    <source>
        <dbReference type="SAM" id="MobiDB-lite"/>
    </source>
</evidence>
<protein>
    <submittedName>
        <fullName evidence="2">Uncharacterized protein</fullName>
    </submittedName>
</protein>
<keyword evidence="3" id="KW-1185">Reference proteome</keyword>
<organism evidence="2 3">
    <name type="scientific">Rangifer tarandus platyrhynchus</name>
    <name type="common">Svalbard reindeer</name>
    <dbReference type="NCBI Taxonomy" id="3082113"/>
    <lineage>
        <taxon>Eukaryota</taxon>
        <taxon>Metazoa</taxon>
        <taxon>Chordata</taxon>
        <taxon>Craniata</taxon>
        <taxon>Vertebrata</taxon>
        <taxon>Euteleostomi</taxon>
        <taxon>Mammalia</taxon>
        <taxon>Eutheria</taxon>
        <taxon>Laurasiatheria</taxon>
        <taxon>Artiodactyla</taxon>
        <taxon>Ruminantia</taxon>
        <taxon>Pecora</taxon>
        <taxon>Cervidae</taxon>
        <taxon>Odocoileinae</taxon>
        <taxon>Rangifer</taxon>
    </lineage>
</organism>
<evidence type="ECO:0000313" key="2">
    <source>
        <dbReference type="EMBL" id="CAI9168886.1"/>
    </source>
</evidence>
<gene>
    <name evidence="2" type="ORF">MRATA1EN1_LOCUS17848</name>
</gene>
<accession>A0ABN8Z9M5</accession>
<proteinExistence type="predicted"/>
<sequence>MSVLPAGVPPGHCPQDPRPCPSVDQARLSSPPTEVRPQFPSGAQLCGSFPQPSPAHGAALRKLTELALRPSSTPPAKMPRESSPGPGSRPPGVTLRSPFLLCLAAPLEGLFQALNVEWESRPSPADSSQLL</sequence>
<dbReference type="Proteomes" id="UP001176941">
    <property type="component" value="Chromosome 28"/>
</dbReference>
<name>A0ABN8Z9M5_RANTA</name>
<feature type="region of interest" description="Disordered" evidence="1">
    <location>
        <begin position="1"/>
        <end position="95"/>
    </location>
</feature>
<evidence type="ECO:0000313" key="3">
    <source>
        <dbReference type="Proteomes" id="UP001176941"/>
    </source>
</evidence>